<accession>A0ACC1K264</accession>
<name>A0ACC1K264_9FUNG</name>
<evidence type="ECO:0000313" key="2">
    <source>
        <dbReference type="Proteomes" id="UP001140234"/>
    </source>
</evidence>
<reference evidence="1" key="1">
    <citation type="submission" date="2022-07" db="EMBL/GenBank/DDBJ databases">
        <title>Phylogenomic reconstructions and comparative analyses of Kickxellomycotina fungi.</title>
        <authorList>
            <person name="Reynolds N.K."/>
            <person name="Stajich J.E."/>
            <person name="Barry K."/>
            <person name="Grigoriev I.V."/>
            <person name="Crous P."/>
            <person name="Smith M.E."/>
        </authorList>
    </citation>
    <scope>NUCLEOTIDE SEQUENCE</scope>
    <source>
        <strain evidence="1">CBS 109366</strain>
    </source>
</reference>
<organism evidence="1 2">
    <name type="scientific">Coemansia nantahalensis</name>
    <dbReference type="NCBI Taxonomy" id="2789366"/>
    <lineage>
        <taxon>Eukaryota</taxon>
        <taxon>Fungi</taxon>
        <taxon>Fungi incertae sedis</taxon>
        <taxon>Zoopagomycota</taxon>
        <taxon>Kickxellomycotina</taxon>
        <taxon>Kickxellomycetes</taxon>
        <taxon>Kickxellales</taxon>
        <taxon>Kickxellaceae</taxon>
        <taxon>Coemansia</taxon>
    </lineage>
</organism>
<proteinExistence type="predicted"/>
<sequence length="390" mass="43081">MLLGLRPLPAVARTIPRRFFSAAVDAVAPDAREKIAVHILRQRQKGVSVRWNYLKKRFDVSKEVAKQIEVQAAAAAKRSSPVSARITRLADDAYDTESGQRDWSAVARKAGLPLVECLGHFSAELSKHPARPRPTLDDWSTKDILAVRELLHELPKALHYDAWNLAGAYINADPSDCRDVFGMSKIGRLAKLVGAFGDDWERIGQELDTTPSFAKSAWIRHTAKKAASAKDAAAVGIAGNDSGVSPGSSPDPPRKWTPKDYSRLTQLAADYGDEPQALADAVDAEVQKQLASGSGVDWEQVGQTAGLDVRKCLELCRVDEGKGRWDYDPNTFSWATAKRMEAFIANNYRLPAAPNFRAVSNYLWIDIDDCIRMADVLRGKIRMTDELRAR</sequence>
<gene>
    <name evidence="1" type="ORF">IWQ57_002043</name>
</gene>
<feature type="non-terminal residue" evidence="1">
    <location>
        <position position="390"/>
    </location>
</feature>
<evidence type="ECO:0000313" key="1">
    <source>
        <dbReference type="EMBL" id="KAJ2771812.1"/>
    </source>
</evidence>
<protein>
    <submittedName>
        <fullName evidence="1">Uncharacterized protein</fullName>
    </submittedName>
</protein>
<dbReference type="Proteomes" id="UP001140234">
    <property type="component" value="Unassembled WGS sequence"/>
</dbReference>
<keyword evidence="2" id="KW-1185">Reference proteome</keyword>
<dbReference type="EMBL" id="JANBUJ010000474">
    <property type="protein sequence ID" value="KAJ2771812.1"/>
    <property type="molecule type" value="Genomic_DNA"/>
</dbReference>
<comment type="caution">
    <text evidence="1">The sequence shown here is derived from an EMBL/GenBank/DDBJ whole genome shotgun (WGS) entry which is preliminary data.</text>
</comment>